<sequence>MDDREITPMQQDERGQSPITQEEWPASRKDSFFGRVWKYRFHYVIVLPALLLLILFKAVPFMMTVVTSFQDFKVLRGIAHSHWVGWSNYRQMFTAPEFHQVLANTLIMKLIYTGFCGIAALVLALSLSMVAGGKLRSALATLFLIPYFIPAVIFANMVVIVVSSRTSPIGIHSVPLAHSNLFRGLYVCIECMKTIGIPVLIAIGAIGAKHAAGASDPRRHHVSFFRRNVVPAMLAVSAFMLMQLSTLLSNQFELMYQLINPIVYQTGDTLENMQFRSAFMLMDIKASNPVAVFQFIVQFGCTLLAYYILRACFARHLFTSHNGSAAAIQASGSGKSAVGTVVSLLYALAVVAMLYLLFVYPFTIRHEGPGLSSLVSGSRFVLYLVVYLAASAVFMLMTLTLSFPLTVKDLPGRSLYKWFLLAVMSVGSISFMAYYELHQFRLTNTVFALFVSGFFSILPVFILKSIYNARYAALRPRYERRGETYMFFRVYVPAVWKPLLALGAMQFTMLWNSMYLPLIYMSKPDLMPPISSFLMAAQQTAGDGKALAYGPAAMLQFGALIALPSLLVLLFMRRWLTPEVLTGQVRNL</sequence>
<dbReference type="Proteomes" id="UP000479114">
    <property type="component" value="Chromosome"/>
</dbReference>
<evidence type="ECO:0000313" key="10">
    <source>
        <dbReference type="Proteomes" id="UP000479114"/>
    </source>
</evidence>
<accession>A0A6C0P7E0</accession>
<evidence type="ECO:0000256" key="8">
    <source>
        <dbReference type="SAM" id="Phobius"/>
    </source>
</evidence>
<evidence type="ECO:0000256" key="3">
    <source>
        <dbReference type="ARBA" id="ARBA00022475"/>
    </source>
</evidence>
<evidence type="ECO:0000256" key="1">
    <source>
        <dbReference type="ARBA" id="ARBA00004651"/>
    </source>
</evidence>
<protein>
    <recommendedName>
        <fullName evidence="11">ABC transporter permease subunit</fullName>
    </recommendedName>
</protein>
<gene>
    <name evidence="9" type="ORF">GZH47_28210</name>
</gene>
<feature type="compositionally biased region" description="Basic and acidic residues" evidence="7">
    <location>
        <begin position="1"/>
        <end position="15"/>
    </location>
</feature>
<dbReference type="GO" id="GO:0005886">
    <property type="term" value="C:plasma membrane"/>
    <property type="evidence" value="ECO:0007669"/>
    <property type="project" value="UniProtKB-SubCell"/>
</dbReference>
<dbReference type="PANTHER" id="PTHR43744">
    <property type="entry name" value="ABC TRANSPORTER PERMEASE PROTEIN MG189-RELATED-RELATED"/>
    <property type="match status" value="1"/>
</dbReference>
<feature type="transmembrane region" description="Helical" evidence="8">
    <location>
        <begin position="553"/>
        <end position="572"/>
    </location>
</feature>
<feature type="transmembrane region" description="Helical" evidence="8">
    <location>
        <begin position="488"/>
        <end position="511"/>
    </location>
</feature>
<reference evidence="9 10" key="1">
    <citation type="submission" date="2020-02" db="EMBL/GenBank/DDBJ databases">
        <title>Paenibacillus sp. nov., isolated from rhizosphere soil of tomato.</title>
        <authorList>
            <person name="Weon H.-Y."/>
            <person name="Lee S.A."/>
        </authorList>
    </citation>
    <scope>NUCLEOTIDE SEQUENCE [LARGE SCALE GENOMIC DNA]</scope>
    <source>
        <strain evidence="9 10">14171R-81</strain>
    </source>
</reference>
<dbReference type="Gene3D" id="1.10.3720.10">
    <property type="entry name" value="MetI-like"/>
    <property type="match status" value="2"/>
</dbReference>
<evidence type="ECO:0008006" key="11">
    <source>
        <dbReference type="Google" id="ProtNLM"/>
    </source>
</evidence>
<name>A0A6C0P7E0_9BACL</name>
<dbReference type="InterPro" id="IPR035906">
    <property type="entry name" value="MetI-like_sf"/>
</dbReference>
<proteinExistence type="predicted"/>
<evidence type="ECO:0000256" key="7">
    <source>
        <dbReference type="SAM" id="MobiDB-lite"/>
    </source>
</evidence>
<feature type="transmembrane region" description="Helical" evidence="8">
    <location>
        <begin position="229"/>
        <end position="248"/>
    </location>
</feature>
<evidence type="ECO:0000256" key="5">
    <source>
        <dbReference type="ARBA" id="ARBA00022989"/>
    </source>
</evidence>
<keyword evidence="10" id="KW-1185">Reference proteome</keyword>
<keyword evidence="3" id="KW-1003">Cell membrane</keyword>
<dbReference type="KEGG" id="prz:GZH47_28210"/>
<feature type="transmembrane region" description="Helical" evidence="8">
    <location>
        <begin position="110"/>
        <end position="130"/>
    </location>
</feature>
<evidence type="ECO:0000313" key="9">
    <source>
        <dbReference type="EMBL" id="QHW34295.1"/>
    </source>
</evidence>
<dbReference type="PANTHER" id="PTHR43744:SF12">
    <property type="entry name" value="ABC TRANSPORTER PERMEASE PROTEIN MG189-RELATED"/>
    <property type="match status" value="1"/>
</dbReference>
<feature type="transmembrane region" description="Helical" evidence="8">
    <location>
        <begin position="380"/>
        <end position="403"/>
    </location>
</feature>
<evidence type="ECO:0000256" key="6">
    <source>
        <dbReference type="ARBA" id="ARBA00023136"/>
    </source>
</evidence>
<evidence type="ECO:0000256" key="4">
    <source>
        <dbReference type="ARBA" id="ARBA00022692"/>
    </source>
</evidence>
<keyword evidence="2" id="KW-0813">Transport</keyword>
<feature type="transmembrane region" description="Helical" evidence="8">
    <location>
        <begin position="41"/>
        <end position="63"/>
    </location>
</feature>
<feature type="transmembrane region" description="Helical" evidence="8">
    <location>
        <begin position="184"/>
        <end position="208"/>
    </location>
</feature>
<feature type="transmembrane region" description="Helical" evidence="8">
    <location>
        <begin position="415"/>
        <end position="435"/>
    </location>
</feature>
<organism evidence="9 10">
    <name type="scientific">Paenibacillus rhizovicinus</name>
    <dbReference type="NCBI Taxonomy" id="2704463"/>
    <lineage>
        <taxon>Bacteria</taxon>
        <taxon>Bacillati</taxon>
        <taxon>Bacillota</taxon>
        <taxon>Bacilli</taxon>
        <taxon>Bacillales</taxon>
        <taxon>Paenibacillaceae</taxon>
        <taxon>Paenibacillus</taxon>
    </lineage>
</organism>
<evidence type="ECO:0000256" key="2">
    <source>
        <dbReference type="ARBA" id="ARBA00022448"/>
    </source>
</evidence>
<dbReference type="AlphaFoldDB" id="A0A6C0P7E0"/>
<keyword evidence="4 8" id="KW-0812">Transmembrane</keyword>
<feature type="transmembrane region" description="Helical" evidence="8">
    <location>
        <begin position="337"/>
        <end position="360"/>
    </location>
</feature>
<feature type="transmembrane region" description="Helical" evidence="8">
    <location>
        <begin position="290"/>
        <end position="309"/>
    </location>
</feature>
<keyword evidence="5 8" id="KW-1133">Transmembrane helix</keyword>
<dbReference type="RefSeq" id="WP_162644287.1">
    <property type="nucleotide sequence ID" value="NZ_CP048286.1"/>
</dbReference>
<keyword evidence="6 8" id="KW-0472">Membrane</keyword>
<dbReference type="EMBL" id="CP048286">
    <property type="protein sequence ID" value="QHW34295.1"/>
    <property type="molecule type" value="Genomic_DNA"/>
</dbReference>
<feature type="transmembrane region" description="Helical" evidence="8">
    <location>
        <begin position="447"/>
        <end position="467"/>
    </location>
</feature>
<feature type="transmembrane region" description="Helical" evidence="8">
    <location>
        <begin position="142"/>
        <end position="164"/>
    </location>
</feature>
<feature type="region of interest" description="Disordered" evidence="7">
    <location>
        <begin position="1"/>
        <end position="23"/>
    </location>
</feature>
<dbReference type="SUPFAM" id="SSF161098">
    <property type="entry name" value="MetI-like"/>
    <property type="match status" value="2"/>
</dbReference>
<comment type="subcellular location">
    <subcellularLocation>
        <location evidence="1">Cell membrane</location>
        <topology evidence="1">Multi-pass membrane protein</topology>
    </subcellularLocation>
</comment>